<dbReference type="PROSITE" id="PS50181">
    <property type="entry name" value="FBOX"/>
    <property type="match status" value="1"/>
</dbReference>
<dbReference type="GO" id="GO:0000724">
    <property type="term" value="P:double-strand break repair via homologous recombination"/>
    <property type="evidence" value="ECO:0000318"/>
    <property type="project" value="GO_Central"/>
</dbReference>
<feature type="compositionally biased region" description="Polar residues" evidence="5">
    <location>
        <begin position="33"/>
        <end position="47"/>
    </location>
</feature>
<dbReference type="FunCoup" id="A7T204">
    <property type="interactions" value="380"/>
</dbReference>
<keyword evidence="2" id="KW-0378">Hydrolase</keyword>
<dbReference type="EMBL" id="DS470178">
    <property type="protein sequence ID" value="EDO30014.1"/>
    <property type="molecule type" value="Genomic_DNA"/>
</dbReference>
<evidence type="ECO:0000313" key="8">
    <source>
        <dbReference type="Proteomes" id="UP000001593"/>
    </source>
</evidence>
<dbReference type="GO" id="GO:0005634">
    <property type="term" value="C:nucleus"/>
    <property type="evidence" value="ECO:0000318"/>
    <property type="project" value="GO_Central"/>
</dbReference>
<accession>A7T204</accession>
<dbReference type="GO" id="GO:0003677">
    <property type="term" value="F:DNA binding"/>
    <property type="evidence" value="ECO:0007669"/>
    <property type="project" value="InterPro"/>
</dbReference>
<evidence type="ECO:0000259" key="6">
    <source>
        <dbReference type="PROSITE" id="PS50181"/>
    </source>
</evidence>
<protein>
    <recommendedName>
        <fullName evidence="6">F-box domain-containing protein</fullName>
    </recommendedName>
</protein>
<dbReference type="HOGENOM" id="CLU_296177_0_0_1"/>
<organism evidence="7 8">
    <name type="scientific">Nematostella vectensis</name>
    <name type="common">Starlet sea anemone</name>
    <dbReference type="NCBI Taxonomy" id="45351"/>
    <lineage>
        <taxon>Eukaryota</taxon>
        <taxon>Metazoa</taxon>
        <taxon>Cnidaria</taxon>
        <taxon>Anthozoa</taxon>
        <taxon>Hexacorallia</taxon>
        <taxon>Actiniaria</taxon>
        <taxon>Edwardsiidae</taxon>
        <taxon>Nematostella</taxon>
    </lineage>
</organism>
<keyword evidence="1" id="KW-0547">Nucleotide-binding</keyword>
<feature type="region of interest" description="Disordered" evidence="5">
    <location>
        <begin position="33"/>
        <end position="70"/>
    </location>
</feature>
<dbReference type="Proteomes" id="UP000001593">
    <property type="component" value="Unassembled WGS sequence"/>
</dbReference>
<evidence type="ECO:0000256" key="3">
    <source>
        <dbReference type="ARBA" id="ARBA00022806"/>
    </source>
</evidence>
<dbReference type="GO" id="GO:0043138">
    <property type="term" value="F:3'-5' DNA helicase activity"/>
    <property type="evidence" value="ECO:0000318"/>
    <property type="project" value="GO_Central"/>
</dbReference>
<evidence type="ECO:0000256" key="1">
    <source>
        <dbReference type="ARBA" id="ARBA00022741"/>
    </source>
</evidence>
<keyword evidence="4" id="KW-0067">ATP-binding</keyword>
<dbReference type="GO" id="GO:0005524">
    <property type="term" value="F:ATP binding"/>
    <property type="evidence" value="ECO:0007669"/>
    <property type="project" value="UniProtKB-KW"/>
</dbReference>
<dbReference type="InterPro" id="IPR036047">
    <property type="entry name" value="F-box-like_dom_sf"/>
</dbReference>
<keyword evidence="8" id="KW-1185">Reference proteome</keyword>
<dbReference type="Gene3D" id="1.20.1280.50">
    <property type="match status" value="1"/>
</dbReference>
<dbReference type="InterPro" id="IPR014017">
    <property type="entry name" value="DNA_helicase_UvrD-like_C"/>
</dbReference>
<dbReference type="PhylomeDB" id="A7T204"/>
<dbReference type="Pfam" id="PF13245">
    <property type="entry name" value="AAA_19"/>
    <property type="match status" value="1"/>
</dbReference>
<gene>
    <name evidence="7" type="ORF">NEMVEDRAFT_v1g248561</name>
</gene>
<evidence type="ECO:0000256" key="2">
    <source>
        <dbReference type="ARBA" id="ARBA00022801"/>
    </source>
</evidence>
<dbReference type="InterPro" id="IPR000212">
    <property type="entry name" value="DNA_helicase_UvrD/REP"/>
</dbReference>
<dbReference type="Gene3D" id="3.40.50.300">
    <property type="entry name" value="P-loop containing nucleotide triphosphate hydrolases"/>
    <property type="match status" value="2"/>
</dbReference>
<reference evidence="7 8" key="1">
    <citation type="journal article" date="2007" name="Science">
        <title>Sea anemone genome reveals ancestral eumetazoan gene repertoire and genomic organization.</title>
        <authorList>
            <person name="Putnam N.H."/>
            <person name="Srivastava M."/>
            <person name="Hellsten U."/>
            <person name="Dirks B."/>
            <person name="Chapman J."/>
            <person name="Salamov A."/>
            <person name="Terry A."/>
            <person name="Shapiro H."/>
            <person name="Lindquist E."/>
            <person name="Kapitonov V.V."/>
            <person name="Jurka J."/>
            <person name="Genikhovich G."/>
            <person name="Grigoriev I.V."/>
            <person name="Lucas S.M."/>
            <person name="Steele R.E."/>
            <person name="Finnerty J.R."/>
            <person name="Technau U."/>
            <person name="Martindale M.Q."/>
            <person name="Rokhsar D.S."/>
        </authorList>
    </citation>
    <scope>NUCLEOTIDE SEQUENCE [LARGE SCALE GENOMIC DNA]</scope>
    <source>
        <strain evidence="8">CH2 X CH6</strain>
    </source>
</reference>
<dbReference type="FunFam" id="3.40.50.300:FF:006131">
    <property type="entry name" value="Predicted protein"/>
    <property type="match status" value="1"/>
</dbReference>
<dbReference type="OMA" id="CSAMERA"/>
<dbReference type="SUPFAM" id="SSF52540">
    <property type="entry name" value="P-loop containing nucleoside triphosphate hydrolases"/>
    <property type="match status" value="1"/>
</dbReference>
<dbReference type="InterPro" id="IPR001810">
    <property type="entry name" value="F-box_dom"/>
</dbReference>
<dbReference type="AlphaFoldDB" id="A7T204"/>
<evidence type="ECO:0000313" key="7">
    <source>
        <dbReference type="EMBL" id="EDO30014.1"/>
    </source>
</evidence>
<dbReference type="PANTHER" id="PTHR11070:SF30">
    <property type="entry name" value="F-BOX DNA HELICASE 1"/>
    <property type="match status" value="1"/>
</dbReference>
<feature type="domain" description="F-box" evidence="6">
    <location>
        <begin position="102"/>
        <end position="149"/>
    </location>
</feature>
<dbReference type="Pfam" id="PF00646">
    <property type="entry name" value="F-box"/>
    <property type="match status" value="1"/>
</dbReference>
<proteinExistence type="predicted"/>
<dbReference type="InParanoid" id="A7T204"/>
<dbReference type="GO" id="GO:0016787">
    <property type="term" value="F:hydrolase activity"/>
    <property type="evidence" value="ECO:0007669"/>
    <property type="project" value="UniProtKB-KW"/>
</dbReference>
<feature type="compositionally biased region" description="Basic and acidic residues" evidence="5">
    <location>
        <begin position="49"/>
        <end position="61"/>
    </location>
</feature>
<dbReference type="PANTHER" id="PTHR11070">
    <property type="entry name" value="UVRD / RECB / PCRA DNA HELICASE FAMILY MEMBER"/>
    <property type="match status" value="1"/>
</dbReference>
<dbReference type="SMART" id="SM00256">
    <property type="entry name" value="FBOX"/>
    <property type="match status" value="1"/>
</dbReference>
<dbReference type="Pfam" id="PF13361">
    <property type="entry name" value="UvrD_C"/>
    <property type="match status" value="1"/>
</dbReference>
<dbReference type="InterPro" id="IPR027417">
    <property type="entry name" value="P-loop_NTPase"/>
</dbReference>
<name>A7T204_NEMVE</name>
<evidence type="ECO:0000256" key="4">
    <source>
        <dbReference type="ARBA" id="ARBA00022840"/>
    </source>
</evidence>
<sequence length="1020" mass="114929">MAPKQSAKRRKIHSSCDASLYTTHQVQITSFFGNSEEISPGKQSNLAVKSKEERKRPRDETTLFPQKKMGDMNGKMPTSKLCWNRATNSEIETGEAIIYQSSAGFNDLPDELIENILCQLPIFDLLLRCSLVCHRWNNIIGSTTKFIPMKKRYALLLHNDEQATNQINEFLISFNLIDKPQEMARNLPLNFVNFRSHNESLRRGLKSHSKYYLVRGFLKSSEEIKSAKRRKIHSSCDASLYTTHQVQITSFFGNSEGNFSRKRVKPCSKKLHYRVFYALYLFENAFSATCSALQGSSSLSGCSSGQQSIHRYRSASDSVRLTHEQVQVVKHDFKPMEVIKIIAFAGTGKTTTLVYFTKLRPAMRFLNVAYNKSIQLQAEKMFPRANVENRTIHSLAYRAVGYRYRHKMISSIKISVVSSALPRDPSNYGNTFLHAKRVVDTLNNYIASNRQTITNTDVPPRKISVQEMLDPKQKYFDSDEYIHSVTRDAAAIWERMCDPDDLELRMTHDGYLKLYQLSNPVIDGYDCLLIDEAQDCTPAASDILLRQPCAKILVGDPYQQIYGFRGAKNAMEMVQSTRTFYLTQSFRFGPEIAYVANCILESLMGVHRKTLVGGAKPGGVFGDKVGQVAVICRTNFTLFSEAARLCRQKSNVKVGFAGGLASYNLDRILDIYKLFMGGTSGIKDPFIKRFKSLLALRQFAQNAPDPELMGKIKIVETYALIVPKCVAAIRSKACSAMERAGTSHLLPISSLLLKKTHSMTFRRSDISILSSFAIISLIVETHALIVPECVAAIRSKACSAMERADIVFSTAHKAKGLEFSTVRVTDDFSLEADFPGAEVDPDEKNLLYVAVTRAKKRLLMNRTLLRVLKTRGETFCSPCNSSAISEVSDALTECLKCHAPFTQLPDIVLERPRIILVNMSTYRCLQMLYKCNTGWCLVPLVVVLGELVKYIIDYRLVRLSTGGLVKYIIDYRLVRLSTGGLVKYIIDYRLVRLSTGGLVKYIIDYRLVRLSTGGTCPVYS</sequence>
<dbReference type="STRING" id="45351.A7T204"/>
<keyword evidence="3" id="KW-0347">Helicase</keyword>
<evidence type="ECO:0000256" key="5">
    <source>
        <dbReference type="SAM" id="MobiDB-lite"/>
    </source>
</evidence>
<dbReference type="eggNOG" id="KOG2108">
    <property type="taxonomic scope" value="Eukaryota"/>
</dbReference>
<dbReference type="GO" id="GO:0031297">
    <property type="term" value="P:replication fork processing"/>
    <property type="evidence" value="ECO:0000318"/>
    <property type="project" value="GO_Central"/>
</dbReference>
<dbReference type="SUPFAM" id="SSF81383">
    <property type="entry name" value="F-box domain"/>
    <property type="match status" value="1"/>
</dbReference>